<dbReference type="InterPro" id="IPR001220">
    <property type="entry name" value="Legume_lectin_dom"/>
</dbReference>
<feature type="transmembrane region" description="Helical" evidence="20">
    <location>
        <begin position="918"/>
        <end position="941"/>
    </location>
</feature>
<protein>
    <recommendedName>
        <fullName evidence="25">Protein kinase domain-containing protein</fullName>
    </recommendedName>
</protein>
<dbReference type="HOGENOM" id="CLU_258380_0_0_1"/>
<dbReference type="Gene3D" id="1.10.510.10">
    <property type="entry name" value="Transferase(Phosphotransferase) domain 1"/>
    <property type="match status" value="2"/>
</dbReference>
<dbReference type="PROSITE" id="PS00107">
    <property type="entry name" value="PROTEIN_KINASE_ATP"/>
    <property type="match status" value="2"/>
</dbReference>
<dbReference type="SUPFAM" id="SSF49899">
    <property type="entry name" value="Concanavalin A-like lectins/glucanases"/>
    <property type="match status" value="1"/>
</dbReference>
<evidence type="ECO:0000256" key="5">
    <source>
        <dbReference type="ARBA" id="ARBA00022527"/>
    </source>
</evidence>
<evidence type="ECO:0000256" key="7">
    <source>
        <dbReference type="ARBA" id="ARBA00022692"/>
    </source>
</evidence>
<feature type="chain" id="PRO_5009743830" description="Protein kinase domain-containing protein" evidence="21">
    <location>
        <begin position="19"/>
        <end position="1341"/>
    </location>
</feature>
<evidence type="ECO:0000256" key="18">
    <source>
        <dbReference type="PROSITE-ProRule" id="PRU10141"/>
    </source>
</evidence>
<evidence type="ECO:0000256" key="15">
    <source>
        <dbReference type="ARBA" id="ARBA00023136"/>
    </source>
</evidence>
<evidence type="ECO:0000256" key="19">
    <source>
        <dbReference type="SAM" id="MobiDB-lite"/>
    </source>
</evidence>
<feature type="region of interest" description="Disordered" evidence="19">
    <location>
        <begin position="1303"/>
        <end position="1341"/>
    </location>
</feature>
<dbReference type="FunFam" id="1.10.510.10:FF:000444">
    <property type="entry name" value="probable L-type lectin-domain containing receptor kinase S.5"/>
    <property type="match status" value="1"/>
</dbReference>
<feature type="transmembrane region" description="Helical" evidence="20">
    <location>
        <begin position="300"/>
        <end position="324"/>
    </location>
</feature>
<dbReference type="Pfam" id="PF00069">
    <property type="entry name" value="Pkinase"/>
    <property type="match status" value="1"/>
</dbReference>
<keyword evidence="17" id="KW-0325">Glycoprotein</keyword>
<evidence type="ECO:0000256" key="14">
    <source>
        <dbReference type="ARBA" id="ARBA00022989"/>
    </source>
</evidence>
<dbReference type="InterPro" id="IPR011009">
    <property type="entry name" value="Kinase-like_dom_sf"/>
</dbReference>
<feature type="binding site" evidence="18">
    <location>
        <position position="1016"/>
    </location>
    <ligand>
        <name>ATP</name>
        <dbReference type="ChEBI" id="CHEBI:30616"/>
    </ligand>
</feature>
<dbReference type="SMART" id="SM00220">
    <property type="entry name" value="S_TKc"/>
    <property type="match status" value="2"/>
</dbReference>
<evidence type="ECO:0000256" key="9">
    <source>
        <dbReference type="ARBA" id="ARBA00022734"/>
    </source>
</evidence>
<keyword evidence="15 20" id="KW-0472">Membrane</keyword>
<dbReference type="Pfam" id="PF01657">
    <property type="entry name" value="Stress-antifung"/>
    <property type="match status" value="2"/>
</dbReference>
<dbReference type="PANTHER" id="PTHR27007">
    <property type="match status" value="1"/>
</dbReference>
<dbReference type="Gene3D" id="3.30.200.20">
    <property type="entry name" value="Phosphorylase Kinase, domain 1"/>
    <property type="match status" value="2"/>
</dbReference>
<dbReference type="InterPro" id="IPR008271">
    <property type="entry name" value="Ser/Thr_kinase_AS"/>
</dbReference>
<feature type="domain" description="Gnk2-homologous" evidence="23">
    <location>
        <begin position="25"/>
        <end position="129"/>
    </location>
</feature>
<evidence type="ECO:0000256" key="8">
    <source>
        <dbReference type="ARBA" id="ARBA00022729"/>
    </source>
</evidence>
<keyword evidence="6" id="KW-0808">Transferase</keyword>
<dbReference type="Gene3D" id="2.60.120.200">
    <property type="match status" value="2"/>
</dbReference>
<keyword evidence="16" id="KW-0675">Receptor</keyword>
<dbReference type="InterPro" id="IPR017441">
    <property type="entry name" value="Protein_kinase_ATP_BS"/>
</dbReference>
<evidence type="ECO:0000256" key="3">
    <source>
        <dbReference type="ARBA" id="ARBA00010217"/>
    </source>
</evidence>
<keyword evidence="9" id="KW-0430">Lectin</keyword>
<evidence type="ECO:0000256" key="20">
    <source>
        <dbReference type="SAM" id="Phobius"/>
    </source>
</evidence>
<dbReference type="GO" id="GO:0005524">
    <property type="term" value="F:ATP binding"/>
    <property type="evidence" value="ECO:0007669"/>
    <property type="project" value="UniProtKB-UniRule"/>
</dbReference>
<keyword evidence="4" id="KW-1003">Cell membrane</keyword>
<feature type="region of interest" description="Disordered" evidence="19">
    <location>
        <begin position="264"/>
        <end position="294"/>
    </location>
</feature>
<comment type="subcellular location">
    <subcellularLocation>
        <location evidence="1">Cell membrane</location>
        <topology evidence="1">Single-pass type I membrane protein</topology>
    </subcellularLocation>
</comment>
<evidence type="ECO:0000256" key="1">
    <source>
        <dbReference type="ARBA" id="ARBA00004251"/>
    </source>
</evidence>
<dbReference type="InterPro" id="IPR002902">
    <property type="entry name" value="GNK2"/>
</dbReference>
<evidence type="ECO:0000256" key="4">
    <source>
        <dbReference type="ARBA" id="ARBA00022475"/>
    </source>
</evidence>
<dbReference type="GO" id="GO:0030246">
    <property type="term" value="F:carbohydrate binding"/>
    <property type="evidence" value="ECO:0007669"/>
    <property type="project" value="UniProtKB-KW"/>
</dbReference>
<dbReference type="CDD" id="cd23509">
    <property type="entry name" value="Gnk2-like"/>
    <property type="match status" value="2"/>
</dbReference>
<dbReference type="InterPro" id="IPR038408">
    <property type="entry name" value="GNK2_sf"/>
</dbReference>
<keyword evidence="8 21" id="KW-0732">Signal</keyword>
<dbReference type="GO" id="GO:0002229">
    <property type="term" value="P:defense response to oomycetes"/>
    <property type="evidence" value="ECO:0007669"/>
    <property type="project" value="UniProtKB-ARBA"/>
</dbReference>
<evidence type="ECO:0000259" key="22">
    <source>
        <dbReference type="PROSITE" id="PS50011"/>
    </source>
</evidence>
<comment type="similarity">
    <text evidence="2">In the N-terminal section; belongs to the leguminous lectin family.</text>
</comment>
<gene>
    <name evidence="24" type="ORF">TRAES_3BF063300020CFD_c1</name>
</gene>
<dbReference type="Gene3D" id="3.30.430.20">
    <property type="entry name" value="Gnk2 domain, C-X8-C-X2-C motif"/>
    <property type="match status" value="2"/>
</dbReference>
<dbReference type="ExpressionAtlas" id="A0A077S6Z4">
    <property type="expression patterns" value="differential"/>
</dbReference>
<feature type="signal peptide" evidence="21">
    <location>
        <begin position="1"/>
        <end position="18"/>
    </location>
</feature>
<feature type="binding site" evidence="18">
    <location>
        <position position="400"/>
    </location>
    <ligand>
        <name>ATP</name>
        <dbReference type="ChEBI" id="CHEBI:30616"/>
    </ligand>
</feature>
<evidence type="ECO:0000256" key="12">
    <source>
        <dbReference type="ARBA" id="ARBA00022777"/>
    </source>
</evidence>
<evidence type="ECO:0000256" key="2">
    <source>
        <dbReference type="ARBA" id="ARBA00008536"/>
    </source>
</evidence>
<evidence type="ECO:0000256" key="17">
    <source>
        <dbReference type="ARBA" id="ARBA00023180"/>
    </source>
</evidence>
<keyword evidence="11 18" id="KW-0547">Nucleotide-binding</keyword>
<dbReference type="InterPro" id="IPR001245">
    <property type="entry name" value="Ser-Thr/Tyr_kinase_cat_dom"/>
</dbReference>
<dbReference type="FunFam" id="3.30.200.20:FF:000320">
    <property type="entry name" value="probable L-type lectin-domain containing receptor kinase S.5"/>
    <property type="match status" value="1"/>
</dbReference>
<sequence>MARLFLLVLLSVVSSLSGLHGQFSTTDYPDCSNKDNYTMASPYQVNLAELMHGLLVSAIDNGGFASLTAGEAPDKVFGLVMCYADGNWTNCQNCIRAATAGIQQACPFSRVARAWYDVVCVLRYSNQSFFSVASLDTFVMNDYDGAANAEVFDAAPSVNATRWKLMSRLTVEAGSSSLRLANGSERYIDSQGMEQEMYGMAQCTRDLNASQCTSCFNGHLQAYSSLWSVWKLINRTYRGSMGYSCYMRYSVGIPIPITIFPVAEPPQQPKSPRTSVTPTPLPPASPSPSSTVPASSRRSALIVGASASSIAFAIIAGMSLWFGLRRRRQKKSAREQENQLFDEQPMEEEFDQGMGPRRFRYKELAIATKHFSDEGKLGHGGFGSVYHGYLKDDDLQVAVKRVSKTSQQGKKEYVSEVTIISRLRHRNLVRLIGWCHGGGELLLVYELMPNGSLDTHIHNPETVLSWPLRYEIVLGIGSALLYLHQDWEQCVLHRDIKPSNLMLDASFNVKLGDFGLARLVQHGQGSHTTMLAGTMGYMDPESMASGRASTESDVYSFGVVILEIACGRRPLLVLRGNEACTMHLVQFIWELYGAGRILDAVDHRLNDELDSQEIQRVIIVGLWCTHPNRSLRPSIRQAMNVLRTEAPLPSLPAKMPVAMFVSPVDSFLSESITGTTTISSGRHRAPVKRIRGTTSSPTASLPSPRDSANKLAILRDAGMTMGALVLTIGMEGRAGSVLLPSPITLWGVDSNGVKHDASFNTSFTMNLYRAERLKQGDGLAFVIVPSLDGPPPGSHGGFLGLTNIISNVVSDVVVSLSSLPQPDNITLAPLMETVDYTVWIDYNGFGHHIWVYVAVNGLPKPDKAYLDASLNMSSHVPQRAYIGFTASTGEGHELHSILSWNLTVEKLSDDRAVGQWKVVLPAVLGSVAATAIMISVAAFYFNLRYKALKMELKLSDALRRLPGTPKEFKYATIRKATNNYDEARKLGRGGFGAVYRGTLRLRSGKTCQLVEVAVKKFTRNPDQCYDDFLAEVDVINRLRHRNIVPLVGWCYEKGELLLIYEYMLNGSVDQHLFEQNAPLQRRILGWNTRYNIIMDIAAGLHYVHHEHEHMVLHRDIKASNIMLDSSFRGRLGDFGLARIVTLNKNSYTDVGVAGTWGFIAPEYSVCHKATRKTDVYAFGVLVLEIVTGERALAASHDDATLQPLTDWVWWVHQEGRLLQAVDDRVISTQEFDADGAIRLLLLGLACSNPNASDRPSMAEVVQVLAKSVPPPEVPLVKPTFMWPPEGGIPVEFDNITATSSLDWEDTSSGEALGASLPSETNMHKARVGHPNKTRSAEEYYV</sequence>
<keyword evidence="7 20" id="KW-0812">Transmembrane</keyword>
<evidence type="ECO:0000259" key="23">
    <source>
        <dbReference type="PROSITE" id="PS51473"/>
    </source>
</evidence>
<feature type="domain" description="Protein kinase" evidence="22">
    <location>
        <begin position="371"/>
        <end position="651"/>
    </location>
</feature>
<evidence type="ECO:0000256" key="6">
    <source>
        <dbReference type="ARBA" id="ARBA00022679"/>
    </source>
</evidence>
<evidence type="ECO:0000256" key="21">
    <source>
        <dbReference type="SAM" id="SignalP"/>
    </source>
</evidence>
<accession>A0A077S6Z4</accession>
<feature type="domain" description="Gnk2-homologous" evidence="23">
    <location>
        <begin position="140"/>
        <end position="254"/>
    </location>
</feature>
<dbReference type="InterPro" id="IPR050528">
    <property type="entry name" value="L-type_Lectin-RKs"/>
</dbReference>
<dbReference type="GO" id="GO:0004674">
    <property type="term" value="F:protein serine/threonine kinase activity"/>
    <property type="evidence" value="ECO:0007669"/>
    <property type="project" value="UniProtKB-KW"/>
</dbReference>
<keyword evidence="12" id="KW-0418">Kinase</keyword>
<evidence type="ECO:0000256" key="13">
    <source>
        <dbReference type="ARBA" id="ARBA00022840"/>
    </source>
</evidence>
<keyword evidence="14 20" id="KW-1133">Transmembrane helix</keyword>
<keyword evidence="5" id="KW-0723">Serine/threonine-protein kinase</keyword>
<organism evidence="24">
    <name type="scientific">Triticum aestivum</name>
    <name type="common">Wheat</name>
    <dbReference type="NCBI Taxonomy" id="4565"/>
    <lineage>
        <taxon>Eukaryota</taxon>
        <taxon>Viridiplantae</taxon>
        <taxon>Streptophyta</taxon>
        <taxon>Embryophyta</taxon>
        <taxon>Tracheophyta</taxon>
        <taxon>Spermatophyta</taxon>
        <taxon>Magnoliopsida</taxon>
        <taxon>Liliopsida</taxon>
        <taxon>Poales</taxon>
        <taxon>Poaceae</taxon>
        <taxon>BOP clade</taxon>
        <taxon>Pooideae</taxon>
        <taxon>Triticodae</taxon>
        <taxon>Triticeae</taxon>
        <taxon>Triticinae</taxon>
        <taxon>Triticum</taxon>
    </lineage>
</organism>
<evidence type="ECO:0008006" key="25">
    <source>
        <dbReference type="Google" id="ProtNLM"/>
    </source>
</evidence>
<keyword evidence="10" id="KW-0677">Repeat</keyword>
<evidence type="ECO:0000256" key="16">
    <source>
        <dbReference type="ARBA" id="ARBA00023170"/>
    </source>
</evidence>
<keyword evidence="13 18" id="KW-0067">ATP-binding</keyword>
<comment type="similarity">
    <text evidence="3">In the C-terminal section; belongs to the protein kinase superfamily. Ser/Thr protein kinase family.</text>
</comment>
<dbReference type="Pfam" id="PF00139">
    <property type="entry name" value="Lectin_legB"/>
    <property type="match status" value="2"/>
</dbReference>
<dbReference type="SUPFAM" id="SSF56112">
    <property type="entry name" value="Protein kinase-like (PK-like)"/>
    <property type="match status" value="2"/>
</dbReference>
<feature type="domain" description="Protein kinase" evidence="22">
    <location>
        <begin position="980"/>
        <end position="1280"/>
    </location>
</feature>
<dbReference type="EMBL" id="HG670306">
    <property type="protein sequence ID" value="CDM86040.1"/>
    <property type="molecule type" value="Genomic_DNA"/>
</dbReference>
<dbReference type="CDD" id="cd14066">
    <property type="entry name" value="STKc_IRAK"/>
    <property type="match status" value="1"/>
</dbReference>
<dbReference type="InterPro" id="IPR013320">
    <property type="entry name" value="ConA-like_dom_sf"/>
</dbReference>
<feature type="compositionally biased region" description="Basic residues" evidence="19">
    <location>
        <begin position="1323"/>
        <end position="1332"/>
    </location>
</feature>
<dbReference type="FunFam" id="1.10.510.10:FF:000240">
    <property type="entry name" value="Lectin-domain containing receptor kinase A4.3"/>
    <property type="match status" value="1"/>
</dbReference>
<evidence type="ECO:0000313" key="24">
    <source>
        <dbReference type="EMBL" id="CDM86040.1"/>
    </source>
</evidence>
<dbReference type="GO" id="GO:0005886">
    <property type="term" value="C:plasma membrane"/>
    <property type="evidence" value="ECO:0007669"/>
    <property type="project" value="UniProtKB-SubCell"/>
</dbReference>
<dbReference type="PROSITE" id="PS00108">
    <property type="entry name" value="PROTEIN_KINASE_ST"/>
    <property type="match status" value="2"/>
</dbReference>
<dbReference type="InterPro" id="IPR000719">
    <property type="entry name" value="Prot_kinase_dom"/>
</dbReference>
<dbReference type="FunFam" id="3.30.200.20:FF:000168">
    <property type="entry name" value="L-type lectin-domain containing receptor kinase IX.1"/>
    <property type="match status" value="1"/>
</dbReference>
<proteinExistence type="inferred from homology"/>
<dbReference type="Pfam" id="PF07714">
    <property type="entry name" value="PK_Tyr_Ser-Thr"/>
    <property type="match status" value="1"/>
</dbReference>
<evidence type="ECO:0000256" key="11">
    <source>
        <dbReference type="ARBA" id="ARBA00022741"/>
    </source>
</evidence>
<reference evidence="24" key="1">
    <citation type="journal article" date="2014" name="Science">
        <title>Structural and functional partitioning of bread wheat chromosome 3B.</title>
        <authorList>
            <person name="Choulet F."/>
            <person name="Alberti A."/>
            <person name="Theil S."/>
            <person name="Glover N."/>
            <person name="Barbe V."/>
            <person name="Daron J."/>
            <person name="Pingault L."/>
            <person name="Sourdille P."/>
            <person name="Couloux A."/>
            <person name="Paux E."/>
            <person name="Leroy P."/>
            <person name="Mangenot S."/>
            <person name="Guilhot N."/>
            <person name="Le Gouis J."/>
            <person name="Balfourier F."/>
            <person name="Alaux M."/>
            <person name="Jamilloux V."/>
            <person name="Poulain J."/>
            <person name="Durand C."/>
            <person name="Bellec A."/>
            <person name="Gaspin C."/>
            <person name="Safar J."/>
            <person name="Dolezel J."/>
            <person name="Rogers J."/>
            <person name="Vandepoele K."/>
            <person name="Aury J.M."/>
            <person name="Mayer K."/>
            <person name="Berges H."/>
            <person name="Quesneville H."/>
            <person name="Wincker P."/>
            <person name="Feuillet C."/>
        </authorList>
    </citation>
    <scope>NUCLEOTIDE SEQUENCE</scope>
</reference>
<evidence type="ECO:0000256" key="10">
    <source>
        <dbReference type="ARBA" id="ARBA00022737"/>
    </source>
</evidence>
<name>A0A077S6Z4_WHEAT</name>
<dbReference type="PROSITE" id="PS51473">
    <property type="entry name" value="GNK2"/>
    <property type="match status" value="2"/>
</dbReference>
<dbReference type="PROSITE" id="PS50011">
    <property type="entry name" value="PROTEIN_KINASE_DOM"/>
    <property type="match status" value="2"/>
</dbReference>